<evidence type="ECO:0000256" key="2">
    <source>
        <dbReference type="SAM" id="SignalP"/>
    </source>
</evidence>
<sequence>MNSMWLRTVFLSLALAATVVAEPVVRLDRSKVAYRGVARDLVEDFHNIKFAHDTAGQRRFAPPEPYTPPDGSEIDGTTHGPACPQFQAAIPPFFDETPDISEDCLHLRITRPAGTTANDRLPVVVHLVGGGVVKGSTYDSHIDPKNLITHSISLDKPIIHVALNYRLTIFGFARLPILKDQKSLNVGMRDQRAGFLWVKDNIEAFGGDPERITSFGLSSGGTFSSLHLMTFAGEQGVPFTQAWAMSGPPGTALNMTSDATEIHTRAVAKLAGCPVELDQISDEEILQCLRDAPMSKLLEVAVEYSQRNRPPLGLFTFILSVDSDFLPERQSTLYKAGKFVKGIPIVLGWTQDDGATNAGPAPAFQTEEDMKSPIRNFAHALTDEDYERLFSLYPASDFEQDVRNYEARKSESDPVAPVHYFRISRIMRDLLFTCSSIDFAFEISRQSKQQDHSFPGVRLYDLNQSMLTPMFHDAGMPWLGTIHGSDLDYLFNNLFSKDHMSEDDRQLSEHLQESFINFAYTGDPNLGTIVGRTSTWPESFSETDEDISGHPGTSGCSNMKLQVIGGPLGTGSCQLTTGLHDTSNLNEKQGTLQSPLVDSVQYREMGSPMAQERQNVLEHEKLVERCAFIDSLAEKLDH</sequence>
<protein>
    <recommendedName>
        <fullName evidence="3">Carboxylesterase type B domain-containing protein</fullName>
    </recommendedName>
</protein>
<evidence type="ECO:0000313" key="5">
    <source>
        <dbReference type="Proteomes" id="UP001265746"/>
    </source>
</evidence>
<name>A0AAD9SF18_PHOAM</name>
<accession>A0AAD9SF18</accession>
<dbReference type="Gene3D" id="3.40.50.1820">
    <property type="entry name" value="alpha/beta hydrolase"/>
    <property type="match status" value="1"/>
</dbReference>
<feature type="domain" description="Carboxylesterase type B" evidence="3">
    <location>
        <begin position="41"/>
        <end position="539"/>
    </location>
</feature>
<keyword evidence="2" id="KW-0732">Signal</keyword>
<evidence type="ECO:0000256" key="1">
    <source>
        <dbReference type="SAM" id="MobiDB-lite"/>
    </source>
</evidence>
<dbReference type="Proteomes" id="UP001265746">
    <property type="component" value="Unassembled WGS sequence"/>
</dbReference>
<dbReference type="SUPFAM" id="SSF53474">
    <property type="entry name" value="alpha/beta-Hydrolases"/>
    <property type="match status" value="1"/>
</dbReference>
<dbReference type="Pfam" id="PF00135">
    <property type="entry name" value="COesterase"/>
    <property type="match status" value="1"/>
</dbReference>
<feature type="signal peptide" evidence="2">
    <location>
        <begin position="1"/>
        <end position="21"/>
    </location>
</feature>
<dbReference type="InterPro" id="IPR050309">
    <property type="entry name" value="Type-B_Carboxylest/Lipase"/>
</dbReference>
<dbReference type="InterPro" id="IPR002018">
    <property type="entry name" value="CarbesteraseB"/>
</dbReference>
<evidence type="ECO:0000313" key="4">
    <source>
        <dbReference type="EMBL" id="KAK2605643.1"/>
    </source>
</evidence>
<evidence type="ECO:0000259" key="3">
    <source>
        <dbReference type="Pfam" id="PF00135"/>
    </source>
</evidence>
<reference evidence="4" key="1">
    <citation type="submission" date="2023-06" db="EMBL/GenBank/DDBJ databases">
        <authorList>
            <person name="Noh H."/>
        </authorList>
    </citation>
    <scope>NUCLEOTIDE SEQUENCE</scope>
    <source>
        <strain evidence="4">DUCC20226</strain>
    </source>
</reference>
<gene>
    <name evidence="4" type="ORF">N8I77_008467</name>
</gene>
<dbReference type="EMBL" id="JAUJFL010000004">
    <property type="protein sequence ID" value="KAK2605643.1"/>
    <property type="molecule type" value="Genomic_DNA"/>
</dbReference>
<organism evidence="4 5">
    <name type="scientific">Phomopsis amygdali</name>
    <name type="common">Fusicoccum amygdali</name>
    <dbReference type="NCBI Taxonomy" id="1214568"/>
    <lineage>
        <taxon>Eukaryota</taxon>
        <taxon>Fungi</taxon>
        <taxon>Dikarya</taxon>
        <taxon>Ascomycota</taxon>
        <taxon>Pezizomycotina</taxon>
        <taxon>Sordariomycetes</taxon>
        <taxon>Sordariomycetidae</taxon>
        <taxon>Diaporthales</taxon>
        <taxon>Diaporthaceae</taxon>
        <taxon>Diaporthe</taxon>
    </lineage>
</organism>
<dbReference type="AlphaFoldDB" id="A0AAD9SF18"/>
<comment type="caution">
    <text evidence="4">The sequence shown here is derived from an EMBL/GenBank/DDBJ whole genome shotgun (WGS) entry which is preliminary data.</text>
</comment>
<keyword evidence="5" id="KW-1185">Reference proteome</keyword>
<dbReference type="InterPro" id="IPR029058">
    <property type="entry name" value="AB_hydrolase_fold"/>
</dbReference>
<proteinExistence type="predicted"/>
<feature type="region of interest" description="Disordered" evidence="1">
    <location>
        <begin position="57"/>
        <end position="80"/>
    </location>
</feature>
<feature type="chain" id="PRO_5042007857" description="Carboxylesterase type B domain-containing protein" evidence="2">
    <location>
        <begin position="22"/>
        <end position="638"/>
    </location>
</feature>
<dbReference type="PANTHER" id="PTHR11559">
    <property type="entry name" value="CARBOXYLESTERASE"/>
    <property type="match status" value="1"/>
</dbReference>